<dbReference type="Proteomes" id="UP000179807">
    <property type="component" value="Unassembled WGS sequence"/>
</dbReference>
<sequence>MNPSSLSKSRVQLIDDSESSKASSFSTFDEDFSSAFSSTIFSDHMHYLTKRTFVPQWIHDILFYYLLFQLFTVVFLPNIFDVFEFTPFIRDFLSIIQYVSLTKPAQYHSSRYEPILIFFIVVDIFEIVCSIIYRFYYNNYRYVSITWCYFTRYISLFVSTIFLPGTTAYCSEFIKHIFSGHAESENNISSEFSFLVVVIQISIILRAVGFHTIMSSSVLYSDMIFKVSQPYAATRAYLSLSICIFISNCFQITENNMYQIHFIIFAIMTFNFSVDLVLYDWVIEKENRLILTFFGFSAISSLVYAFCGVFNYRYEPIIWLISGLDLIVLSIIPSFVDCIVNRALQKLKNPDYVKYVKSPIIAVSDIDIGFRMGAYEAISCKHMKRLLRRFPKNFSLYLTCARMAVVLNSVPLSLNAAADYFSNPHGFSPFKNHACTSVNRIIPPIDELEIEQYKKDSGALLHMFPRLFEDAQSLFDIIVDEVPAILPKVMASYNANYKKIVQYLFNFVQRYPSSPDGSFFVELFKVLYPKSQETRELVYWINNRPEYIKNYLNYFPNLINGLVQHHKLFRSYVPEYHHEAKLLPPVPPLLNDANYKANTNKGPYHHLMTRWFVILIISFTMIFPIISIPFLFKQNFVYLHQIKLLIKGYSIGWQITRAESFVYPLYYYADPNSSLWYYPSQYYAFKDELFTKLLELQNSLTEFSFSIGTGYGHNDKTILRNVMKFMNDIDIDSYQYDQKTSIYQDLMGFTYAALEFATCDRLVLPYQKDFPINDANRWFIHIRNQVEDEVIRLRSFIESINVNVNNVYIDPNAFLIIGLVSIFISLAVVIYIFIQASNNFDIFFTSMRDTSKPVIAQIKQYFNLCLGVIGHHDRQSKYSHYKKTFKSINFMIPIFVLYLLMALCIVVEYLAYNCYNTQCYRLLNLYSDYSLGYINFAMSVTQTLLMYFMDDLEDWAYEGLKRSVEQSYNEFMKRSWQPYSSGTGFCPLCTSREIYVIYIPRGITYEKVFYNFITEMFRLNNADRNTETYTTILLAAIQMYYFGIDMTFVGFESKFTNLCSKYYNQTEIIQIVNLIILLLVILFTGIFIFIETVNADKAFYHIMMLFSRFPDSALSPDTLKILKQSNWQFKSSTLDFDSAMYEDILKALPDSVIVIDHLHNIAHYNNSAELIIDMTEGDPTGMTLFSVLKLRMVAIDEDNNEVPFNEVINNYVLDSRANAENVVVYGTKDNHKWWFSLTILPIFDSNNANQA</sequence>
<proteinExistence type="predicted"/>
<feature type="transmembrane region" description="Helical" evidence="1">
    <location>
        <begin position="61"/>
        <end position="80"/>
    </location>
</feature>
<dbReference type="AlphaFoldDB" id="A0A1J4J2H7"/>
<feature type="transmembrane region" description="Helical" evidence="1">
    <location>
        <begin position="611"/>
        <end position="632"/>
    </location>
</feature>
<dbReference type="Gene3D" id="3.30.450.20">
    <property type="entry name" value="PAS domain"/>
    <property type="match status" value="1"/>
</dbReference>
<feature type="transmembrane region" description="Helical" evidence="1">
    <location>
        <begin position="259"/>
        <end position="282"/>
    </location>
</feature>
<feature type="transmembrane region" description="Helical" evidence="1">
    <location>
        <begin position="317"/>
        <end position="340"/>
    </location>
</feature>
<evidence type="ECO:0008006" key="4">
    <source>
        <dbReference type="Google" id="ProtNLM"/>
    </source>
</evidence>
<name>A0A1J4J2H7_9EUKA</name>
<feature type="transmembrane region" description="Helical" evidence="1">
    <location>
        <begin position="115"/>
        <end position="137"/>
    </location>
</feature>
<keyword evidence="1" id="KW-1133">Transmembrane helix</keyword>
<feature type="transmembrane region" description="Helical" evidence="1">
    <location>
        <begin position="1028"/>
        <end position="1048"/>
    </location>
</feature>
<dbReference type="GeneID" id="94847745"/>
<dbReference type="VEuPathDB" id="TrichDB:TRFO_40169"/>
<comment type="caution">
    <text evidence="2">The sequence shown here is derived from an EMBL/GenBank/DDBJ whole genome shotgun (WGS) entry which is preliminary data.</text>
</comment>
<feature type="transmembrane region" description="Helical" evidence="1">
    <location>
        <begin position="194"/>
        <end position="220"/>
    </location>
</feature>
<feature type="transmembrane region" description="Helical" evidence="1">
    <location>
        <begin position="890"/>
        <end position="911"/>
    </location>
</feature>
<dbReference type="InterPro" id="IPR035965">
    <property type="entry name" value="PAS-like_dom_sf"/>
</dbReference>
<dbReference type="RefSeq" id="XP_068346715.1">
    <property type="nucleotide sequence ID" value="XM_068513041.1"/>
</dbReference>
<feature type="transmembrane region" description="Helical" evidence="1">
    <location>
        <begin position="289"/>
        <end position="311"/>
    </location>
</feature>
<feature type="transmembrane region" description="Helical" evidence="1">
    <location>
        <begin position="931"/>
        <end position="949"/>
    </location>
</feature>
<organism evidence="2 3">
    <name type="scientific">Tritrichomonas foetus</name>
    <dbReference type="NCBI Taxonomy" id="1144522"/>
    <lineage>
        <taxon>Eukaryota</taxon>
        <taxon>Metamonada</taxon>
        <taxon>Parabasalia</taxon>
        <taxon>Tritrichomonadida</taxon>
        <taxon>Tritrichomonadidae</taxon>
        <taxon>Tritrichomonas</taxon>
    </lineage>
</organism>
<dbReference type="InterPro" id="IPR000014">
    <property type="entry name" value="PAS"/>
</dbReference>
<reference evidence="2" key="1">
    <citation type="submission" date="2016-10" db="EMBL/GenBank/DDBJ databases">
        <authorList>
            <person name="Benchimol M."/>
            <person name="Almeida L.G."/>
            <person name="Vasconcelos A.T."/>
            <person name="Perreira-Neves A."/>
            <person name="Rosa I.A."/>
            <person name="Tasca T."/>
            <person name="Bogo M.R."/>
            <person name="de Souza W."/>
        </authorList>
    </citation>
    <scope>NUCLEOTIDE SEQUENCE [LARGE SCALE GENOMIC DNA]</scope>
    <source>
        <strain evidence="2">K</strain>
    </source>
</reference>
<accession>A0A1J4J2H7</accession>
<keyword evidence="1" id="KW-0472">Membrane</keyword>
<dbReference type="EMBL" id="MLAK01001389">
    <property type="protein sequence ID" value="OHS93578.1"/>
    <property type="molecule type" value="Genomic_DNA"/>
</dbReference>
<dbReference type="SUPFAM" id="SSF55785">
    <property type="entry name" value="PYP-like sensor domain (PAS domain)"/>
    <property type="match status" value="1"/>
</dbReference>
<keyword evidence="1" id="KW-0812">Transmembrane</keyword>
<feature type="transmembrane region" description="Helical" evidence="1">
    <location>
        <begin position="813"/>
        <end position="834"/>
    </location>
</feature>
<evidence type="ECO:0000313" key="3">
    <source>
        <dbReference type="Proteomes" id="UP000179807"/>
    </source>
</evidence>
<protein>
    <recommendedName>
        <fullName evidence="4">PAS domain-containing protein</fullName>
    </recommendedName>
</protein>
<dbReference type="CDD" id="cd00130">
    <property type="entry name" value="PAS"/>
    <property type="match status" value="1"/>
</dbReference>
<keyword evidence="3" id="KW-1185">Reference proteome</keyword>
<feature type="transmembrane region" description="Helical" evidence="1">
    <location>
        <begin position="149"/>
        <end position="174"/>
    </location>
</feature>
<feature type="transmembrane region" description="Helical" evidence="1">
    <location>
        <begin position="1068"/>
        <end position="1090"/>
    </location>
</feature>
<evidence type="ECO:0000313" key="2">
    <source>
        <dbReference type="EMBL" id="OHS93578.1"/>
    </source>
</evidence>
<evidence type="ECO:0000256" key="1">
    <source>
        <dbReference type="SAM" id="Phobius"/>
    </source>
</evidence>
<gene>
    <name evidence="2" type="ORF">TRFO_40169</name>
</gene>